<gene>
    <name evidence="2" type="ORF">FK004_04200</name>
</gene>
<evidence type="ECO:0000256" key="1">
    <source>
        <dbReference type="ARBA" id="ARBA00022729"/>
    </source>
</evidence>
<accession>A0A2S1LL54</accession>
<evidence type="ECO:0000313" key="3">
    <source>
        <dbReference type="Proteomes" id="UP000244677"/>
    </source>
</evidence>
<dbReference type="InterPro" id="IPR026444">
    <property type="entry name" value="Secre_tail"/>
</dbReference>
<dbReference type="Proteomes" id="UP000244677">
    <property type="component" value="Chromosome"/>
</dbReference>
<name>A0A2S1LL54_9FLAO</name>
<sequence length="611" mass="64688">MKHTYFSKFLMVFFTLMGVVAYGQFTVTFGSIVYVNGQPVAQGSPISIGTNNSVSVKFDVDISTNNPPSSSQPGEITLWYKKNASAFPVSIITQGGVVFNGNQTTRPIVVDLYSSNFDPTGGVVYAEFKSFSGLIYKSGNWSVTKQNVPDITNNVIVGNQSIFYGQAAAAIGGSTPGGGTGTFTFLWDKKTATSEWVRLTVTSQSLAPGVLLETTQYRRHVISATKGNVSNTVTVTVNNSAPITNNTISANQTINEGNPAAALSGTLPSGGNGAATYRYEWQKQEGTGAWTAIAGATEVNYAPGSPFVTAKYRRVIRSGNASDAISNEVAITVIPAPTLLNNSISISGNIISGSLPVGGTGIYTYTWILLGGDDPYVFPENTQNLTLSESVFEYLNSYPNLSIVRNITSGRQTISSNFIVVSAYAAIQNNTISKSGTQIIGSLPTGGSGTYTYSWILLGADDPYNFPDTGQSLSLNPATIAYRNGYPGSIIIRTVRSGGKTSQSNALVYATAGRPAAKAAIATEASKATAISVYPNPVAEVVHFALGNEIQKNTVISVYSDFSGQELPVYNGNLAPGQIVTWNVPAQCARGLYFYKIVCGNDVTTGKLLLR</sequence>
<proteinExistence type="predicted"/>
<keyword evidence="1" id="KW-0732">Signal</keyword>
<organism evidence="2 3">
    <name type="scientific">Flavobacterium kingsejongi</name>
    <dbReference type="NCBI Taxonomy" id="1678728"/>
    <lineage>
        <taxon>Bacteria</taxon>
        <taxon>Pseudomonadati</taxon>
        <taxon>Bacteroidota</taxon>
        <taxon>Flavobacteriia</taxon>
        <taxon>Flavobacteriales</taxon>
        <taxon>Flavobacteriaceae</taxon>
        <taxon>Flavobacterium</taxon>
    </lineage>
</organism>
<dbReference type="OrthoDB" id="7794186at2"/>
<protein>
    <recommendedName>
        <fullName evidence="4">Secretion system C-terminal sorting domain-containing protein</fullName>
    </recommendedName>
</protein>
<dbReference type="EMBL" id="CP020919">
    <property type="protein sequence ID" value="AWG24492.1"/>
    <property type="molecule type" value="Genomic_DNA"/>
</dbReference>
<keyword evidence="3" id="KW-1185">Reference proteome</keyword>
<evidence type="ECO:0008006" key="4">
    <source>
        <dbReference type="Google" id="ProtNLM"/>
    </source>
</evidence>
<reference evidence="2 3" key="1">
    <citation type="submission" date="2017-04" db="EMBL/GenBank/DDBJ databases">
        <title>Complete genome sequence of Flavobacterium kingsejong AJ004.</title>
        <authorList>
            <person name="Lee P.C."/>
        </authorList>
    </citation>
    <scope>NUCLEOTIDE SEQUENCE [LARGE SCALE GENOMIC DNA]</scope>
    <source>
        <strain evidence="2 3">AJ004</strain>
    </source>
</reference>
<dbReference type="AlphaFoldDB" id="A0A2S1LL54"/>
<dbReference type="KEGG" id="fki:FK004_04200"/>
<evidence type="ECO:0000313" key="2">
    <source>
        <dbReference type="EMBL" id="AWG24492.1"/>
    </source>
</evidence>
<dbReference type="RefSeq" id="WP_108736128.1">
    <property type="nucleotide sequence ID" value="NZ_CP020919.1"/>
</dbReference>
<dbReference type="NCBIfam" id="TIGR04183">
    <property type="entry name" value="Por_Secre_tail"/>
    <property type="match status" value="1"/>
</dbReference>